<dbReference type="SUPFAM" id="SSF46955">
    <property type="entry name" value="Putative DNA-binding domain"/>
    <property type="match status" value="1"/>
</dbReference>
<keyword evidence="2" id="KW-0238">DNA-binding</keyword>
<dbReference type="PANTHER" id="PTHR30204:SF94">
    <property type="entry name" value="HEAVY METAL-DEPENDENT TRANSCRIPTIONAL REGULATOR HI_0293-RELATED"/>
    <property type="match status" value="1"/>
</dbReference>
<proteinExistence type="predicted"/>
<evidence type="ECO:0000256" key="2">
    <source>
        <dbReference type="ARBA" id="ARBA00023125"/>
    </source>
</evidence>
<dbReference type="PROSITE" id="PS50937">
    <property type="entry name" value="HTH_MERR_2"/>
    <property type="match status" value="1"/>
</dbReference>
<comment type="caution">
    <text evidence="5">The sequence shown here is derived from an EMBL/GenBank/DDBJ whole genome shotgun (WGS) entry which is preliminary data.</text>
</comment>
<dbReference type="SMART" id="SM00422">
    <property type="entry name" value="HTH_MERR"/>
    <property type="match status" value="1"/>
</dbReference>
<dbReference type="Proteomes" id="UP001212042">
    <property type="component" value="Unassembled WGS sequence"/>
</dbReference>
<dbReference type="PANTHER" id="PTHR30204">
    <property type="entry name" value="REDOX-CYCLING DRUG-SENSING TRANSCRIPTIONAL ACTIVATOR SOXR"/>
    <property type="match status" value="1"/>
</dbReference>
<protein>
    <submittedName>
        <fullName evidence="5">MerR family transcriptional regulator</fullName>
    </submittedName>
</protein>
<dbReference type="PRINTS" id="PR00040">
    <property type="entry name" value="HTHMERR"/>
</dbReference>
<reference evidence="5 6" key="1">
    <citation type="submission" date="2023-01" db="EMBL/GenBank/DDBJ databases">
        <title>Pseudomonas SA3-5T sp. nov., isolated from tidal flat sediment.</title>
        <authorList>
            <person name="Kim H.S."/>
            <person name="Kim J.-S."/>
            <person name="Suh M.K."/>
            <person name="Eom M.K."/>
            <person name="Lee J.-S."/>
        </authorList>
    </citation>
    <scope>NUCLEOTIDE SEQUENCE [LARGE SCALE GENOMIC DNA]</scope>
    <source>
        <strain evidence="5 6">SA3-5</strain>
    </source>
</reference>
<evidence type="ECO:0000313" key="5">
    <source>
        <dbReference type="EMBL" id="MDA7085911.1"/>
    </source>
</evidence>
<evidence type="ECO:0000259" key="4">
    <source>
        <dbReference type="PROSITE" id="PS50937"/>
    </source>
</evidence>
<dbReference type="InterPro" id="IPR009061">
    <property type="entry name" value="DNA-bd_dom_put_sf"/>
</dbReference>
<dbReference type="EMBL" id="JAQJZJ010000002">
    <property type="protein sequence ID" value="MDA7085911.1"/>
    <property type="molecule type" value="Genomic_DNA"/>
</dbReference>
<dbReference type="Gene3D" id="1.10.1660.10">
    <property type="match status" value="1"/>
</dbReference>
<evidence type="ECO:0000256" key="1">
    <source>
        <dbReference type="ARBA" id="ARBA00023015"/>
    </source>
</evidence>
<feature type="domain" description="HTH merR-type" evidence="4">
    <location>
        <begin position="1"/>
        <end position="69"/>
    </location>
</feature>
<keyword evidence="3" id="KW-0804">Transcription</keyword>
<dbReference type="InterPro" id="IPR047057">
    <property type="entry name" value="MerR_fam"/>
</dbReference>
<dbReference type="InterPro" id="IPR000551">
    <property type="entry name" value="MerR-type_HTH_dom"/>
</dbReference>
<evidence type="ECO:0000256" key="3">
    <source>
        <dbReference type="ARBA" id="ARBA00023163"/>
    </source>
</evidence>
<sequence length="147" mass="16514">MRVAQLAKAAAVSAETVRHYTDLGLLRPSRDPHNGYQHYVNDDLKRLRFIARARRLGFSLKDVQSILARADSGTAPCSEVRDLLGERLLTLQTHIDECQRLALVMRNALDDWADRPQCAPDGQAICRLIEDFELPSENRPATPCPAH</sequence>
<dbReference type="RefSeq" id="WP_271346836.1">
    <property type="nucleotide sequence ID" value="NZ_JAQJZJ010000002.1"/>
</dbReference>
<accession>A0ABT4XCJ2</accession>
<keyword evidence="6" id="KW-1185">Reference proteome</keyword>
<keyword evidence="1" id="KW-0805">Transcription regulation</keyword>
<organism evidence="5 6">
    <name type="scientific">Pseudomonas aestuarii</name>
    <dbReference type="NCBI Taxonomy" id="3018340"/>
    <lineage>
        <taxon>Bacteria</taxon>
        <taxon>Pseudomonadati</taxon>
        <taxon>Pseudomonadota</taxon>
        <taxon>Gammaproteobacteria</taxon>
        <taxon>Pseudomonadales</taxon>
        <taxon>Pseudomonadaceae</taxon>
        <taxon>Pseudomonas</taxon>
    </lineage>
</organism>
<evidence type="ECO:0000313" key="6">
    <source>
        <dbReference type="Proteomes" id="UP001212042"/>
    </source>
</evidence>
<name>A0ABT4XCJ2_9PSED</name>
<gene>
    <name evidence="5" type="ORF">PH586_05860</name>
</gene>
<dbReference type="Pfam" id="PF13411">
    <property type="entry name" value="MerR_1"/>
    <property type="match status" value="1"/>
</dbReference>